<dbReference type="InterPro" id="IPR001173">
    <property type="entry name" value="Glyco_trans_2-like"/>
</dbReference>
<dbReference type="Gene3D" id="3.90.550.10">
    <property type="entry name" value="Spore Coat Polysaccharide Biosynthesis Protein SpsA, Chain A"/>
    <property type="match status" value="1"/>
</dbReference>
<evidence type="ECO:0000313" key="4">
    <source>
        <dbReference type="Proteomes" id="UP001156441"/>
    </source>
</evidence>
<protein>
    <submittedName>
        <fullName evidence="3">Glycosyltransferase family 2 protein</fullName>
    </submittedName>
</protein>
<comment type="similarity">
    <text evidence="1">Belongs to the glycosyltransferase 2 family.</text>
</comment>
<organism evidence="3 4">
    <name type="scientific">Actinophytocola gossypii</name>
    <dbReference type="NCBI Taxonomy" id="2812003"/>
    <lineage>
        <taxon>Bacteria</taxon>
        <taxon>Bacillati</taxon>
        <taxon>Actinomycetota</taxon>
        <taxon>Actinomycetes</taxon>
        <taxon>Pseudonocardiales</taxon>
        <taxon>Pseudonocardiaceae</taxon>
    </lineage>
</organism>
<evidence type="ECO:0000259" key="2">
    <source>
        <dbReference type="Pfam" id="PF00535"/>
    </source>
</evidence>
<dbReference type="PANTHER" id="PTHR48090:SF7">
    <property type="entry name" value="RFBJ PROTEIN"/>
    <property type="match status" value="1"/>
</dbReference>
<dbReference type="EMBL" id="JAFFZE010000018">
    <property type="protein sequence ID" value="MCT2586340.1"/>
    <property type="molecule type" value="Genomic_DNA"/>
</dbReference>
<gene>
    <name evidence="3" type="ORF">JT362_24780</name>
</gene>
<dbReference type="CDD" id="cd04179">
    <property type="entry name" value="DPM_DPG-synthase_like"/>
    <property type="match status" value="1"/>
</dbReference>
<dbReference type="PANTHER" id="PTHR48090">
    <property type="entry name" value="UNDECAPRENYL-PHOSPHATE 4-DEOXY-4-FORMAMIDO-L-ARABINOSE TRANSFERASE-RELATED"/>
    <property type="match status" value="1"/>
</dbReference>
<accession>A0ABT2JEQ2</accession>
<dbReference type="Proteomes" id="UP001156441">
    <property type="component" value="Unassembled WGS sequence"/>
</dbReference>
<evidence type="ECO:0000313" key="3">
    <source>
        <dbReference type="EMBL" id="MCT2586340.1"/>
    </source>
</evidence>
<dbReference type="SUPFAM" id="SSF53448">
    <property type="entry name" value="Nucleotide-diphospho-sugar transferases"/>
    <property type="match status" value="1"/>
</dbReference>
<dbReference type="RefSeq" id="WP_260194157.1">
    <property type="nucleotide sequence ID" value="NZ_JAFFZE010000018.1"/>
</dbReference>
<reference evidence="3 4" key="1">
    <citation type="submission" date="2021-02" db="EMBL/GenBank/DDBJ databases">
        <title>Actinophytocola xerophila sp. nov., isolated from soil of cotton cropping field.</title>
        <authorList>
            <person name="Huang R."/>
            <person name="Chen X."/>
            <person name="Ge X."/>
            <person name="Liu W."/>
        </authorList>
    </citation>
    <scope>NUCLEOTIDE SEQUENCE [LARGE SCALE GENOMIC DNA]</scope>
    <source>
        <strain evidence="3 4">S1-96</strain>
    </source>
</reference>
<dbReference type="InterPro" id="IPR029044">
    <property type="entry name" value="Nucleotide-diphossugar_trans"/>
</dbReference>
<proteinExistence type="inferred from homology"/>
<evidence type="ECO:0000256" key="1">
    <source>
        <dbReference type="ARBA" id="ARBA00006739"/>
    </source>
</evidence>
<comment type="caution">
    <text evidence="3">The sequence shown here is derived from an EMBL/GenBank/DDBJ whole genome shotgun (WGS) entry which is preliminary data.</text>
</comment>
<keyword evidence="4" id="KW-1185">Reference proteome</keyword>
<dbReference type="Pfam" id="PF00535">
    <property type="entry name" value="Glycos_transf_2"/>
    <property type="match status" value="1"/>
</dbReference>
<name>A0ABT2JEQ2_9PSEU</name>
<feature type="non-terminal residue" evidence="3">
    <location>
        <position position="1"/>
    </location>
</feature>
<dbReference type="InterPro" id="IPR050256">
    <property type="entry name" value="Glycosyltransferase_2"/>
</dbReference>
<sequence>AGVTVAHPAPARPGGGAAELGRHHPVIVVVRRNAVSGKGYALLDGFARGLGPIVCMIDADLQYPPEAIPEMVAKIRAGADVVVANRVRHHTGALRRVVSRASYGFVQALYALDVDVQSGLKVIRREVLDRIHVRPSGWAIDLDILMSAKATGHQIVGHDIEFDRRRHGETKVRLVRTTWQIARRAIGLKVAALRDDAGLPRDAVPIRAPRRVGVEPPAQPAA</sequence>
<feature type="domain" description="Glycosyltransferase 2-like" evidence="2">
    <location>
        <begin position="25"/>
        <end position="127"/>
    </location>
</feature>